<dbReference type="GO" id="GO:0098813">
    <property type="term" value="P:nuclear chromosome segregation"/>
    <property type="evidence" value="ECO:0007669"/>
    <property type="project" value="UniProtKB-ARBA"/>
</dbReference>
<evidence type="ECO:0000256" key="5">
    <source>
        <dbReference type="ARBA" id="ARBA00022553"/>
    </source>
</evidence>
<dbReference type="GO" id="GO:0051754">
    <property type="term" value="P:meiotic sister chromatid cohesion, centromeric"/>
    <property type="evidence" value="ECO:0007669"/>
    <property type="project" value="UniProtKB-ARBA"/>
</dbReference>
<dbReference type="Gene3D" id="1.25.10.10">
    <property type="entry name" value="Leucine-rich Repeat Variant"/>
    <property type="match status" value="1"/>
</dbReference>
<dbReference type="FunFam" id="1.25.10.10:FF:000016">
    <property type="entry name" value="Serine/threonine-protein phosphatase 2A 56 kDa regulatory subunit"/>
    <property type="match status" value="1"/>
</dbReference>
<dbReference type="InterPro" id="IPR002554">
    <property type="entry name" value="PP2A_B56"/>
</dbReference>
<evidence type="ECO:0000313" key="10">
    <source>
        <dbReference type="Proteomes" id="UP001626550"/>
    </source>
</evidence>
<gene>
    <name evidence="9" type="primary">PPP2R5D</name>
    <name evidence="9" type="ORF">Ciccas_000595</name>
</gene>
<dbReference type="GO" id="GO:0010948">
    <property type="term" value="P:negative regulation of cell cycle process"/>
    <property type="evidence" value="ECO:0007669"/>
    <property type="project" value="UniProtKB-ARBA"/>
</dbReference>
<dbReference type="PIRSF" id="PIRSF028043">
    <property type="entry name" value="PP2A_B56"/>
    <property type="match status" value="1"/>
</dbReference>
<dbReference type="GO" id="GO:0035556">
    <property type="term" value="P:intracellular signal transduction"/>
    <property type="evidence" value="ECO:0007669"/>
    <property type="project" value="UniProtKB-ARBA"/>
</dbReference>
<organism evidence="9 10">
    <name type="scientific">Cichlidogyrus casuarinus</name>
    <dbReference type="NCBI Taxonomy" id="1844966"/>
    <lineage>
        <taxon>Eukaryota</taxon>
        <taxon>Metazoa</taxon>
        <taxon>Spiralia</taxon>
        <taxon>Lophotrochozoa</taxon>
        <taxon>Platyhelminthes</taxon>
        <taxon>Monogenea</taxon>
        <taxon>Monopisthocotylea</taxon>
        <taxon>Dactylogyridea</taxon>
        <taxon>Ancyrocephalidae</taxon>
        <taxon>Cichlidogyrus</taxon>
    </lineage>
</organism>
<protein>
    <recommendedName>
        <fullName evidence="8">Serine/threonine protein phosphatase 2A regulatory subunit</fullName>
    </recommendedName>
</protein>
<comment type="similarity">
    <text evidence="3">Belongs to the phosphatase 2A regulatory subunit B56 family.</text>
</comment>
<dbReference type="AlphaFoldDB" id="A0ABD2QPQ8"/>
<dbReference type="GO" id="GO:0005737">
    <property type="term" value="C:cytoplasm"/>
    <property type="evidence" value="ECO:0007669"/>
    <property type="project" value="UniProtKB-SubCell"/>
</dbReference>
<dbReference type="EMBL" id="JBJKFK010000034">
    <property type="protein sequence ID" value="KAL3320726.1"/>
    <property type="molecule type" value="Genomic_DNA"/>
</dbReference>
<keyword evidence="5" id="KW-0597">Phosphoprotein</keyword>
<evidence type="ECO:0000256" key="1">
    <source>
        <dbReference type="ARBA" id="ARBA00004123"/>
    </source>
</evidence>
<dbReference type="InterPro" id="IPR011989">
    <property type="entry name" value="ARM-like"/>
</dbReference>
<dbReference type="PANTHER" id="PTHR10257">
    <property type="entry name" value="SERINE/THREONINE PROTEIN PHOSPHATASE 2A PP2A REGULATORY SUBUNIT B"/>
    <property type="match status" value="1"/>
</dbReference>
<proteinExistence type="inferred from homology"/>
<dbReference type="SUPFAM" id="SSF48371">
    <property type="entry name" value="ARM repeat"/>
    <property type="match status" value="1"/>
</dbReference>
<evidence type="ECO:0000256" key="4">
    <source>
        <dbReference type="ARBA" id="ARBA00022490"/>
    </source>
</evidence>
<sequence>MNLYSENPFTEDGNKLFEQLESLEDVPPEKREDLFYKKLQQCCIVYEFAYDQLSDLKDKDNKKFTLNELIAYVANNTDNITERIYPAVVELIRTNLFRTLSPPSNPSDAEFDPEEDEPSLEAAWPHIQLVYEFLLRFIESPGFSSTLAKKYIDQKFVQELLELFDSEDPRERDLVKTVLHRIYGKFLALRSFIRKRFSYIFFRFIYETERHNGISELLEILCSIINGFALPLKEEHKIFLFKVLIPLHKVKSLSLYHTQLTYCIVQYLEKDCALTERVVLGLLKYWPKMHSPKEVMFLNELEEILDVMDVNEFRKICRPLFRQLAKCISSSHFQVAERALYLWSNEYIVLMMSQCASEIVPILFPSLYQTKDHWNKTIHGLVYNALKLFTEMDQKLFDDCARKYKDNLQGDQDKQLHREKLWQEVEYRAKKHNLYDPLVVNCNEQTIEAFLHGHKTVKAPQTRFTLSLDDQEAINNSLSNLRREAEVSDFKSSSKLSSD</sequence>
<keyword evidence="4" id="KW-0963">Cytoplasm</keyword>
<evidence type="ECO:0000256" key="8">
    <source>
        <dbReference type="PIRNR" id="PIRNR028043"/>
    </source>
</evidence>
<dbReference type="GO" id="GO:0005634">
    <property type="term" value="C:nucleus"/>
    <property type="evidence" value="ECO:0007669"/>
    <property type="project" value="UniProtKB-SubCell"/>
</dbReference>
<name>A0ABD2QPQ8_9PLAT</name>
<accession>A0ABD2QPQ8</accession>
<dbReference type="GO" id="GO:0000775">
    <property type="term" value="C:chromosome, centromeric region"/>
    <property type="evidence" value="ECO:0007669"/>
    <property type="project" value="UniProtKB-ARBA"/>
</dbReference>
<dbReference type="PANTHER" id="PTHR10257:SF3">
    <property type="entry name" value="SERINE_THREONINE-PROTEIN PHOSPHATASE 2A 56 KDA REGULATORY SUBUNIT GAMMA ISOFORM"/>
    <property type="match status" value="1"/>
</dbReference>
<keyword evidence="6" id="KW-0539">Nucleus</keyword>
<dbReference type="Proteomes" id="UP001626550">
    <property type="component" value="Unassembled WGS sequence"/>
</dbReference>
<comment type="subcellular location">
    <subcellularLocation>
        <location evidence="2">Cytoplasm</location>
    </subcellularLocation>
    <subcellularLocation>
        <location evidence="1">Nucleus</location>
    </subcellularLocation>
</comment>
<dbReference type="GO" id="GO:0000159">
    <property type="term" value="C:protein phosphatase type 2A complex"/>
    <property type="evidence" value="ECO:0007669"/>
    <property type="project" value="UniProtKB-UniRule"/>
</dbReference>
<dbReference type="InterPro" id="IPR016024">
    <property type="entry name" value="ARM-type_fold"/>
</dbReference>
<evidence type="ECO:0000256" key="7">
    <source>
        <dbReference type="ARBA" id="ARBA00064351"/>
    </source>
</evidence>
<comment type="caution">
    <text evidence="9">The sequence shown here is derived from an EMBL/GenBank/DDBJ whole genome shotgun (WGS) entry which is preliminary data.</text>
</comment>
<keyword evidence="10" id="KW-1185">Reference proteome</keyword>
<reference evidence="9 10" key="1">
    <citation type="submission" date="2024-11" db="EMBL/GenBank/DDBJ databases">
        <title>Adaptive evolution of stress response genes in parasites aligns with host niche diversity.</title>
        <authorList>
            <person name="Hahn C."/>
            <person name="Resl P."/>
        </authorList>
    </citation>
    <scope>NUCLEOTIDE SEQUENCE [LARGE SCALE GENOMIC DNA]</scope>
    <source>
        <strain evidence="9">EGGRZ-B1_66</strain>
        <tissue evidence="9">Body</tissue>
    </source>
</reference>
<evidence type="ECO:0000256" key="2">
    <source>
        <dbReference type="ARBA" id="ARBA00004496"/>
    </source>
</evidence>
<evidence type="ECO:0000256" key="3">
    <source>
        <dbReference type="ARBA" id="ARBA00009745"/>
    </source>
</evidence>
<dbReference type="GO" id="GO:1901990">
    <property type="term" value="P:regulation of mitotic cell cycle phase transition"/>
    <property type="evidence" value="ECO:0007669"/>
    <property type="project" value="UniProtKB-ARBA"/>
</dbReference>
<comment type="subunit">
    <text evidence="7">PP2A consists of a common heterodimeric core enzyme, composed of a 36 kDa catalytic subunit (subunit C) and a 65 kDa constant regulatory subunit (PR65 or subunit A), that associates with a variety of regulatory subunits. Proteins that associate with the core dimer include three families of regulatory subunits B (the R2/B/PR55/B55, R3/B''/PR72/PR130/PR59 and R5/B'/B56 families), the 48 kDa variable regulatory subunit, viral proteins, and cell signaling molecules.</text>
</comment>
<evidence type="ECO:0000256" key="6">
    <source>
        <dbReference type="ARBA" id="ARBA00023242"/>
    </source>
</evidence>
<dbReference type="Pfam" id="PF01603">
    <property type="entry name" value="B56"/>
    <property type="match status" value="1"/>
</dbReference>
<evidence type="ECO:0000313" key="9">
    <source>
        <dbReference type="EMBL" id="KAL3320726.1"/>
    </source>
</evidence>
<dbReference type="GO" id="GO:0019888">
    <property type="term" value="F:protein phosphatase regulator activity"/>
    <property type="evidence" value="ECO:0007669"/>
    <property type="project" value="UniProtKB-UniRule"/>
</dbReference>